<feature type="transmembrane region" description="Helical" evidence="2">
    <location>
        <begin position="55"/>
        <end position="75"/>
    </location>
</feature>
<reference evidence="3 4" key="1">
    <citation type="journal article" date="2016" name="Proc. Natl. Acad. Sci. U.S.A.">
        <title>Lipid metabolic changes in an early divergent fungus govern the establishment of a mutualistic symbiosis with endobacteria.</title>
        <authorList>
            <person name="Lastovetsky O.A."/>
            <person name="Gaspar M.L."/>
            <person name="Mondo S.J."/>
            <person name="LaButti K.M."/>
            <person name="Sandor L."/>
            <person name="Grigoriev I.V."/>
            <person name="Henry S.A."/>
            <person name="Pawlowska T.E."/>
        </authorList>
    </citation>
    <scope>NUCLEOTIDE SEQUENCE [LARGE SCALE GENOMIC DNA]</scope>
    <source>
        <strain evidence="3 4">ATCC 11559</strain>
    </source>
</reference>
<evidence type="ECO:0000256" key="2">
    <source>
        <dbReference type="SAM" id="Phobius"/>
    </source>
</evidence>
<keyword evidence="2" id="KW-1133">Transmembrane helix</keyword>
<gene>
    <name evidence="3" type="ORF">BCV71DRAFT_33317</name>
</gene>
<evidence type="ECO:0000313" key="3">
    <source>
        <dbReference type="EMBL" id="ORE15430.1"/>
    </source>
</evidence>
<dbReference type="Proteomes" id="UP000242381">
    <property type="component" value="Unassembled WGS sequence"/>
</dbReference>
<organism evidence="3 4">
    <name type="scientific">Rhizopus microsporus</name>
    <dbReference type="NCBI Taxonomy" id="58291"/>
    <lineage>
        <taxon>Eukaryota</taxon>
        <taxon>Fungi</taxon>
        <taxon>Fungi incertae sedis</taxon>
        <taxon>Mucoromycota</taxon>
        <taxon>Mucoromycotina</taxon>
        <taxon>Mucoromycetes</taxon>
        <taxon>Mucorales</taxon>
        <taxon>Mucorineae</taxon>
        <taxon>Rhizopodaceae</taxon>
        <taxon>Rhizopus</taxon>
    </lineage>
</organism>
<feature type="compositionally biased region" description="Low complexity" evidence="1">
    <location>
        <begin position="13"/>
        <end position="22"/>
    </location>
</feature>
<name>A0A1X0RTV2_RHIZD</name>
<dbReference type="EMBL" id="KV921424">
    <property type="protein sequence ID" value="ORE15430.1"/>
    <property type="molecule type" value="Genomic_DNA"/>
</dbReference>
<evidence type="ECO:0000256" key="1">
    <source>
        <dbReference type="SAM" id="MobiDB-lite"/>
    </source>
</evidence>
<keyword evidence="2" id="KW-0472">Membrane</keyword>
<accession>A0A1X0RTV2</accession>
<sequence length="83" mass="9461">MSSQPLASPPPYSYHYQPSAPSNEQGYLLPRQPLLIAHGNTRYIIKKRNADIRHFPVNASFFLLGFLCPPIWFIASCCWPKIS</sequence>
<protein>
    <submittedName>
        <fullName evidence="3">Uncharacterized protein</fullName>
    </submittedName>
</protein>
<feature type="region of interest" description="Disordered" evidence="1">
    <location>
        <begin position="1"/>
        <end position="25"/>
    </location>
</feature>
<keyword evidence="2" id="KW-0812">Transmembrane</keyword>
<evidence type="ECO:0000313" key="4">
    <source>
        <dbReference type="Proteomes" id="UP000242381"/>
    </source>
</evidence>
<dbReference type="AlphaFoldDB" id="A0A1X0RTV2"/>
<proteinExistence type="predicted"/>